<dbReference type="Pfam" id="PF12833">
    <property type="entry name" value="HTH_18"/>
    <property type="match status" value="1"/>
</dbReference>
<dbReference type="EMBL" id="CBLY010000002">
    <property type="protein sequence ID" value="CDG33014.1"/>
    <property type="molecule type" value="Genomic_DNA"/>
</dbReference>
<organism evidence="4 5">
    <name type="scientific">Parasaccharibacter apium</name>
    <dbReference type="NCBI Taxonomy" id="1510841"/>
    <lineage>
        <taxon>Bacteria</taxon>
        <taxon>Pseudomonadati</taxon>
        <taxon>Pseudomonadota</taxon>
        <taxon>Alphaproteobacteria</taxon>
        <taxon>Acetobacterales</taxon>
        <taxon>Acetobacteraceae</taxon>
        <taxon>Parasaccharibacter</taxon>
    </lineage>
</organism>
<dbReference type="AlphaFoldDB" id="A0A7U7G4L3"/>
<dbReference type="RefSeq" id="WP_043558120.1">
    <property type="nucleotide sequence ID" value="NZ_CBLY010000002.1"/>
</dbReference>
<dbReference type="SMART" id="SM00342">
    <property type="entry name" value="HTH_ARAC"/>
    <property type="match status" value="1"/>
</dbReference>
<dbReference type="Gene3D" id="1.10.10.60">
    <property type="entry name" value="Homeodomain-like"/>
    <property type="match status" value="2"/>
</dbReference>
<keyword evidence="2" id="KW-0804">Transcription</keyword>
<accession>A0A7U7G4L3</accession>
<evidence type="ECO:0000313" key="5">
    <source>
        <dbReference type="Proteomes" id="UP000027590"/>
    </source>
</evidence>
<keyword evidence="1" id="KW-0805">Transcription regulation</keyword>
<protein>
    <submittedName>
        <fullName evidence="4">Transcriptional regulator, AraC family</fullName>
    </submittedName>
</protein>
<dbReference type="InterPro" id="IPR009057">
    <property type="entry name" value="Homeodomain-like_sf"/>
</dbReference>
<reference evidence="4 5" key="1">
    <citation type="journal article" date="2014" name="Genome Biol. Evol.">
        <title>Acetic acid bacteria genomes reveal functional traits for adaptation to life in insect guts.</title>
        <authorList>
            <person name="Chouaia B."/>
            <person name="Gaiarsa S."/>
            <person name="Crotti E."/>
            <person name="Comandatore F."/>
            <person name="Degli Esposti M."/>
            <person name="Ricci I."/>
            <person name="Alma A."/>
            <person name="Favia G."/>
            <person name="Bandi C."/>
            <person name="Daffonchio D."/>
        </authorList>
    </citation>
    <scope>NUCLEOTIDE SEQUENCE [LARGE SCALE GENOMIC DNA]</scope>
    <source>
        <strain evidence="5">AM169</strain>
    </source>
</reference>
<comment type="caution">
    <text evidence="4">The sequence shown here is derived from an EMBL/GenBank/DDBJ whole genome shotgun (WGS) entry which is preliminary data.</text>
</comment>
<dbReference type="InterPro" id="IPR018060">
    <property type="entry name" value="HTH_AraC"/>
</dbReference>
<dbReference type="PANTHER" id="PTHR43436">
    <property type="entry name" value="ARAC-FAMILY TRANSCRIPTIONAL REGULATOR"/>
    <property type="match status" value="1"/>
</dbReference>
<name>A0A7U7G4L3_9PROT</name>
<proteinExistence type="predicted"/>
<dbReference type="Pfam" id="PF06719">
    <property type="entry name" value="AraC_N"/>
    <property type="match status" value="1"/>
</dbReference>
<evidence type="ECO:0000313" key="4">
    <source>
        <dbReference type="EMBL" id="CDG33014.1"/>
    </source>
</evidence>
<evidence type="ECO:0000256" key="1">
    <source>
        <dbReference type="ARBA" id="ARBA00023015"/>
    </source>
</evidence>
<gene>
    <name evidence="4" type="ORF">SACS_0276</name>
</gene>
<dbReference type="Proteomes" id="UP000027590">
    <property type="component" value="Unassembled WGS sequence"/>
</dbReference>
<dbReference type="SUPFAM" id="SSF46689">
    <property type="entry name" value="Homeodomain-like"/>
    <property type="match status" value="2"/>
</dbReference>
<dbReference type="PANTHER" id="PTHR43436:SF1">
    <property type="entry name" value="TRANSCRIPTIONAL REGULATORY PROTEIN"/>
    <property type="match status" value="1"/>
</dbReference>
<evidence type="ECO:0000256" key="2">
    <source>
        <dbReference type="ARBA" id="ARBA00023163"/>
    </source>
</evidence>
<feature type="domain" description="HTH araC/xylS-type" evidence="3">
    <location>
        <begin position="202"/>
        <end position="300"/>
    </location>
</feature>
<evidence type="ECO:0000259" key="3">
    <source>
        <dbReference type="PROSITE" id="PS01124"/>
    </source>
</evidence>
<dbReference type="PROSITE" id="PS01124">
    <property type="entry name" value="HTH_ARAC_FAMILY_2"/>
    <property type="match status" value="1"/>
</dbReference>
<sequence length="318" mass="36314">MPQDRLAALQAAVSRHCPEKVTHTAFDFLTLYRTGTVTDPVLVVYEPRIYIVVQGQKILHLHDQPLPYGEGEYLISTLDLPVSGQITRASAERPYLALCISFSSTEMEQLLRESQSALSRQTRKLALRKENSSPISAMGVSRITDDLLDALLRLVGLLARNSDQKFLAQLYKKELLYLFLHGQQGHVLQETAHLQSDLSRINRAIIHLRHHFQERFEIGTLVKIAGMGQSSFYKRFGELTGMTPVQYRTKLRLQEARRLMVHEEMSAASAGFQVGYDSPSQFSREYRKTFARPPQADLQHIRRMGVDAYTAQHEDVWF</sequence>
<reference evidence="4 5" key="2">
    <citation type="journal article" date="2014" name="PLoS ONE">
        <title>Evolution of mitochondria reconstructed from the energy metabolism of living bacteria.</title>
        <authorList>
            <person name="Degli Esposti M."/>
            <person name="Chouaia B."/>
            <person name="Comandatore F."/>
            <person name="Crotti E."/>
            <person name="Sassera D."/>
            <person name="Lievens P.M."/>
            <person name="Daffonchio D."/>
            <person name="Bandi C."/>
        </authorList>
    </citation>
    <scope>NUCLEOTIDE SEQUENCE [LARGE SCALE GENOMIC DNA]</scope>
    <source>
        <strain evidence="5">AM169</strain>
    </source>
</reference>
<dbReference type="GO" id="GO:0043565">
    <property type="term" value="F:sequence-specific DNA binding"/>
    <property type="evidence" value="ECO:0007669"/>
    <property type="project" value="InterPro"/>
</dbReference>
<dbReference type="InterPro" id="IPR009594">
    <property type="entry name" value="Tscrpt_reg_HTH_AraC_N"/>
</dbReference>
<dbReference type="GO" id="GO:0003700">
    <property type="term" value="F:DNA-binding transcription factor activity"/>
    <property type="evidence" value="ECO:0007669"/>
    <property type="project" value="InterPro"/>
</dbReference>